<evidence type="ECO:0000313" key="1">
    <source>
        <dbReference type="EMBL" id="KAG6739623.1"/>
    </source>
</evidence>
<gene>
    <name evidence="1" type="ORF">POTOM_057225</name>
</gene>
<reference evidence="1" key="1">
    <citation type="journal article" date="2020" name="bioRxiv">
        <title>Hybrid origin of Populus tomentosa Carr. identified through genome sequencing and phylogenomic analysis.</title>
        <authorList>
            <person name="An X."/>
            <person name="Gao K."/>
            <person name="Chen Z."/>
            <person name="Li J."/>
            <person name="Yang X."/>
            <person name="Yang X."/>
            <person name="Zhou J."/>
            <person name="Guo T."/>
            <person name="Zhao T."/>
            <person name="Huang S."/>
            <person name="Miao D."/>
            <person name="Khan W.U."/>
            <person name="Rao P."/>
            <person name="Ye M."/>
            <person name="Lei B."/>
            <person name="Liao W."/>
            <person name="Wang J."/>
            <person name="Ji L."/>
            <person name="Li Y."/>
            <person name="Guo B."/>
            <person name="Mustafa N.S."/>
            <person name="Li S."/>
            <person name="Yun Q."/>
            <person name="Keller S.R."/>
            <person name="Mao J."/>
            <person name="Zhang R."/>
            <person name="Strauss S.H."/>
        </authorList>
    </citation>
    <scope>NUCLEOTIDE SEQUENCE</scope>
    <source>
        <strain evidence="1">GM15</strain>
        <tissue evidence="1">Leaf</tissue>
    </source>
</reference>
<protein>
    <submittedName>
        <fullName evidence="1">Uncharacterized protein</fullName>
    </submittedName>
</protein>
<proteinExistence type="predicted"/>
<dbReference type="GO" id="GO:0009451">
    <property type="term" value="P:RNA modification"/>
    <property type="evidence" value="ECO:0007669"/>
    <property type="project" value="InterPro"/>
</dbReference>
<dbReference type="PANTHER" id="PTHR47926">
    <property type="entry name" value="PENTATRICOPEPTIDE REPEAT-CONTAINING PROTEIN"/>
    <property type="match status" value="1"/>
</dbReference>
<dbReference type="GO" id="GO:0003723">
    <property type="term" value="F:RNA binding"/>
    <property type="evidence" value="ECO:0007669"/>
    <property type="project" value="InterPro"/>
</dbReference>
<dbReference type="Proteomes" id="UP000886885">
    <property type="component" value="Chromosome 18D"/>
</dbReference>
<dbReference type="InterPro" id="IPR046960">
    <property type="entry name" value="PPR_At4g14850-like_plant"/>
</dbReference>
<evidence type="ECO:0000313" key="2">
    <source>
        <dbReference type="Proteomes" id="UP000886885"/>
    </source>
</evidence>
<organism evidence="1 2">
    <name type="scientific">Populus tomentosa</name>
    <name type="common">Chinese white poplar</name>
    <dbReference type="NCBI Taxonomy" id="118781"/>
    <lineage>
        <taxon>Eukaryota</taxon>
        <taxon>Viridiplantae</taxon>
        <taxon>Streptophyta</taxon>
        <taxon>Embryophyta</taxon>
        <taxon>Tracheophyta</taxon>
        <taxon>Spermatophyta</taxon>
        <taxon>Magnoliopsida</taxon>
        <taxon>eudicotyledons</taxon>
        <taxon>Gunneridae</taxon>
        <taxon>Pentapetalae</taxon>
        <taxon>rosids</taxon>
        <taxon>fabids</taxon>
        <taxon>Malpighiales</taxon>
        <taxon>Salicaceae</taxon>
        <taxon>Saliceae</taxon>
        <taxon>Populus</taxon>
    </lineage>
</organism>
<accession>A0A8X7Y0H4</accession>
<dbReference type="PANTHER" id="PTHR47926:SF543">
    <property type="entry name" value="(WILD MALAYSIAN BANANA) HYPOTHETICAL PROTEIN"/>
    <property type="match status" value="1"/>
</dbReference>
<dbReference type="AlphaFoldDB" id="A0A8X7Y0H4"/>
<comment type="caution">
    <text evidence="1">The sequence shown here is derived from an EMBL/GenBank/DDBJ whole genome shotgun (WGS) entry which is preliminary data.</text>
</comment>
<sequence>MFDKLRETTFQESGFKHGKHNPLVDLCAGAGLLSEAWDLIKKMPGKQDEIVLGSLLGACQRRRNANVGERVIQFWIDVGARAHEFHAGGSLHHHSENIYQLLNEEMKREVYIPNIGCL</sequence>
<keyword evidence="2" id="KW-1185">Reference proteome</keyword>
<dbReference type="OrthoDB" id="185373at2759"/>
<dbReference type="EMBL" id="JAAWWB010000036">
    <property type="protein sequence ID" value="KAG6739623.1"/>
    <property type="molecule type" value="Genomic_DNA"/>
</dbReference>
<name>A0A8X7Y0H4_POPTO</name>